<dbReference type="RefSeq" id="WP_156194610.1">
    <property type="nucleotide sequence ID" value="NZ_QTZN02000003.1"/>
</dbReference>
<reference evidence="2 3" key="1">
    <citation type="submission" date="2019-11" db="EMBL/GenBank/DDBJ databases">
        <title>Draft genome sequence of Labilibaculum sp. strain SYP isolated from Black Sea.</title>
        <authorList>
            <person name="Yadav S."/>
            <person name="Villanueva L."/>
        </authorList>
    </citation>
    <scope>NUCLEOTIDE SEQUENCE [LARGE SCALE GENOMIC DNA]</scope>
    <source>
        <strain evidence="2 3">44</strain>
    </source>
</reference>
<dbReference type="OrthoDB" id="1016412at2"/>
<proteinExistence type="predicted"/>
<accession>A0A7M4D227</accession>
<evidence type="ECO:0000313" key="1">
    <source>
        <dbReference type="EMBL" id="MUP36706.1"/>
    </source>
</evidence>
<dbReference type="Proteomes" id="UP000285951">
    <property type="component" value="Unassembled WGS sequence"/>
</dbReference>
<comment type="caution">
    <text evidence="1">The sequence shown here is derived from an EMBL/GenBank/DDBJ whole genome shotgun (WGS) entry which is preliminary data.</text>
</comment>
<keyword evidence="3" id="KW-1185">Reference proteome</keyword>
<gene>
    <name evidence="2" type="ORF">DWB62_002635</name>
    <name evidence="1" type="ORF">GNY23_02635</name>
</gene>
<evidence type="ECO:0000313" key="3">
    <source>
        <dbReference type="Proteomes" id="UP000285951"/>
    </source>
</evidence>
<name>A0A7M4D227_9BACT</name>
<sequence length="81" mass="9492">MKLQDTEDPYCETGHNALFIGLDGSVWSSCHYKGYGKSLYPYCPELQDWEKTPQMGIEPVYYKNGRFYILKPIWTGQVIEY</sequence>
<dbReference type="EMBL" id="WOTW01000003">
    <property type="protein sequence ID" value="MUP36706.1"/>
    <property type="molecule type" value="Genomic_DNA"/>
</dbReference>
<dbReference type="AlphaFoldDB" id="A0A7M4D227"/>
<dbReference type="Proteomes" id="UP000462449">
    <property type="component" value="Unassembled WGS sequence"/>
</dbReference>
<evidence type="ECO:0000313" key="2">
    <source>
        <dbReference type="EMBL" id="MVB05911.1"/>
    </source>
</evidence>
<organism evidence="1 4">
    <name type="scientific">Labilibaculum euxinus</name>
    <dbReference type="NCBI Taxonomy" id="2686357"/>
    <lineage>
        <taxon>Bacteria</taxon>
        <taxon>Pseudomonadati</taxon>
        <taxon>Bacteroidota</taxon>
        <taxon>Bacteroidia</taxon>
        <taxon>Marinilabiliales</taxon>
        <taxon>Marinifilaceae</taxon>
        <taxon>Labilibaculum</taxon>
    </lineage>
</organism>
<reference evidence="1 4" key="2">
    <citation type="submission" date="2019-12" db="EMBL/GenBank/DDBJ databases">
        <title>Draft genome sequence of Labilibaculum sp. strain 44 isolated from deep waters of Black Sea.</title>
        <authorList>
            <person name="Yadav S."/>
            <person name="Villanueva L."/>
        </authorList>
    </citation>
    <scope>NUCLEOTIDE SEQUENCE [LARGE SCALE GENOMIC DNA]</scope>
    <source>
        <strain evidence="1 4">44</strain>
    </source>
</reference>
<evidence type="ECO:0000313" key="4">
    <source>
        <dbReference type="Proteomes" id="UP000462449"/>
    </source>
</evidence>
<protein>
    <submittedName>
        <fullName evidence="1">Uncharacterized protein</fullName>
    </submittedName>
</protein>
<dbReference type="EMBL" id="QTZN02000003">
    <property type="protein sequence ID" value="MVB05911.1"/>
    <property type="molecule type" value="Genomic_DNA"/>
</dbReference>